<dbReference type="AlphaFoldDB" id="D2QJS2"/>
<feature type="transmembrane region" description="Helical" evidence="1">
    <location>
        <begin position="46"/>
        <end position="70"/>
    </location>
</feature>
<dbReference type="eggNOG" id="COG4244">
    <property type="taxonomic scope" value="Bacteria"/>
</dbReference>
<dbReference type="EMBL" id="CP001769">
    <property type="protein sequence ID" value="ADB40118.1"/>
    <property type="molecule type" value="Genomic_DNA"/>
</dbReference>
<dbReference type="KEGG" id="sli:Slin_4131"/>
<feature type="transmembrane region" description="Helical" evidence="1">
    <location>
        <begin position="113"/>
        <end position="132"/>
    </location>
</feature>
<dbReference type="STRING" id="504472.Slin_4131"/>
<evidence type="ECO:0000256" key="1">
    <source>
        <dbReference type="SAM" id="Phobius"/>
    </source>
</evidence>
<dbReference type="InterPro" id="IPR019251">
    <property type="entry name" value="DUF2231_TM"/>
</dbReference>
<evidence type="ECO:0000259" key="2">
    <source>
        <dbReference type="Pfam" id="PF09990"/>
    </source>
</evidence>
<dbReference type="Pfam" id="PF09990">
    <property type="entry name" value="DUF2231"/>
    <property type="match status" value="1"/>
</dbReference>
<dbReference type="RefSeq" id="WP_012928628.1">
    <property type="nucleotide sequence ID" value="NC_013730.1"/>
</dbReference>
<protein>
    <recommendedName>
        <fullName evidence="2">DUF2231 domain-containing protein</fullName>
    </recommendedName>
</protein>
<evidence type="ECO:0000313" key="4">
    <source>
        <dbReference type="Proteomes" id="UP000002028"/>
    </source>
</evidence>
<dbReference type="Proteomes" id="UP000002028">
    <property type="component" value="Chromosome"/>
</dbReference>
<dbReference type="HOGENOM" id="CLU_107155_2_1_10"/>
<sequence>MESRAKLAGHPAHQILIVFPLGLLLTSVIFDITFLLRDNSTMSVVAYWMITAGLLWGVVAAVPGLIDWLAIPAATRAKRIGLFHALGNVVVLILFGLSWWLRTDESNYQPSTLALISSFIAFGVAGVTGWLGGELVDRLGVGVDPDAHLNAPNSLSGRPAGEMSR</sequence>
<proteinExistence type="predicted"/>
<name>D2QJS2_SPILD</name>
<feature type="transmembrane region" description="Helical" evidence="1">
    <location>
        <begin position="82"/>
        <end position="101"/>
    </location>
</feature>
<evidence type="ECO:0000313" key="3">
    <source>
        <dbReference type="EMBL" id="ADB40118.1"/>
    </source>
</evidence>
<keyword evidence="1" id="KW-0812">Transmembrane</keyword>
<feature type="domain" description="DUF2231" evidence="2">
    <location>
        <begin position="9"/>
        <end position="145"/>
    </location>
</feature>
<keyword evidence="1" id="KW-1133">Transmembrane helix</keyword>
<keyword evidence="4" id="KW-1185">Reference proteome</keyword>
<gene>
    <name evidence="3" type="ordered locus">Slin_4131</name>
</gene>
<organism evidence="3 4">
    <name type="scientific">Spirosoma linguale (strain ATCC 33905 / DSM 74 / LMG 10896 / Claus 1)</name>
    <dbReference type="NCBI Taxonomy" id="504472"/>
    <lineage>
        <taxon>Bacteria</taxon>
        <taxon>Pseudomonadati</taxon>
        <taxon>Bacteroidota</taxon>
        <taxon>Cytophagia</taxon>
        <taxon>Cytophagales</taxon>
        <taxon>Cytophagaceae</taxon>
        <taxon>Spirosoma</taxon>
    </lineage>
</organism>
<accession>D2QJS2</accession>
<feature type="transmembrane region" description="Helical" evidence="1">
    <location>
        <begin position="12"/>
        <end position="34"/>
    </location>
</feature>
<reference evidence="3 4" key="1">
    <citation type="journal article" date="2010" name="Stand. Genomic Sci.">
        <title>Complete genome sequence of Spirosoma linguale type strain (1).</title>
        <authorList>
            <person name="Lail K."/>
            <person name="Sikorski J."/>
            <person name="Saunders E."/>
            <person name="Lapidus A."/>
            <person name="Glavina Del Rio T."/>
            <person name="Copeland A."/>
            <person name="Tice H."/>
            <person name="Cheng J.-F."/>
            <person name="Lucas S."/>
            <person name="Nolan M."/>
            <person name="Bruce D."/>
            <person name="Goodwin L."/>
            <person name="Pitluck S."/>
            <person name="Ivanova N."/>
            <person name="Mavromatis K."/>
            <person name="Ovchinnikova G."/>
            <person name="Pati A."/>
            <person name="Chen A."/>
            <person name="Palaniappan K."/>
            <person name="Land M."/>
            <person name="Hauser L."/>
            <person name="Chang Y.-J."/>
            <person name="Jeffries C.D."/>
            <person name="Chain P."/>
            <person name="Brettin T."/>
            <person name="Detter J.C."/>
            <person name="Schuetze A."/>
            <person name="Rohde M."/>
            <person name="Tindall B.J."/>
            <person name="Goeker M."/>
            <person name="Bristow J."/>
            <person name="Eisen J.A."/>
            <person name="Markowitz V."/>
            <person name="Hugenholtz P."/>
            <person name="Kyrpides N.C."/>
            <person name="Klenk H.-P."/>
            <person name="Chen F."/>
        </authorList>
    </citation>
    <scope>NUCLEOTIDE SEQUENCE [LARGE SCALE GENOMIC DNA]</scope>
    <source>
        <strain evidence="4">ATCC 33905 / DSM 74 / LMG 10896 / Claus 1</strain>
    </source>
</reference>
<keyword evidence="1" id="KW-0472">Membrane</keyword>